<comment type="catalytic activity">
    <reaction evidence="16">
        <text>lipoxin A4 + NAD(+) = 15-oxo-(5S,6R)-dihydroxy-(7E,9E,11Z,13E)-eicosatetraenoate + NADH + H(+)</text>
        <dbReference type="Rhea" id="RHEA:41572"/>
        <dbReference type="ChEBI" id="CHEBI:15378"/>
        <dbReference type="ChEBI" id="CHEBI:57540"/>
        <dbReference type="ChEBI" id="CHEBI:57945"/>
        <dbReference type="ChEBI" id="CHEBI:67026"/>
        <dbReference type="ChEBI" id="CHEBI:78311"/>
    </reaction>
    <physiologicalReaction direction="left-to-right" evidence="16">
        <dbReference type="Rhea" id="RHEA:41573"/>
    </physiologicalReaction>
</comment>
<dbReference type="InterPro" id="IPR002347">
    <property type="entry name" value="SDR_fam"/>
</dbReference>
<evidence type="ECO:0000256" key="2">
    <source>
        <dbReference type="ARBA" id="ARBA00023002"/>
    </source>
</evidence>
<comment type="catalytic activity">
    <reaction evidence="17">
        <text>prostaglandin A1 + NAD(+) = 15-oxo-prostaglandin A1 + NADH + H(+)</text>
        <dbReference type="Rhea" id="RHEA:41263"/>
        <dbReference type="ChEBI" id="CHEBI:15378"/>
        <dbReference type="ChEBI" id="CHEBI:57398"/>
        <dbReference type="ChEBI" id="CHEBI:57540"/>
        <dbReference type="ChEBI" id="CHEBI:57945"/>
        <dbReference type="ChEBI" id="CHEBI:85072"/>
    </reaction>
    <physiologicalReaction direction="left-to-right" evidence="17">
        <dbReference type="Rhea" id="RHEA:41264"/>
    </physiologicalReaction>
</comment>
<protein>
    <recommendedName>
        <fullName evidence="5">15-hydroxyprostaglandin dehydrogenase [NAD(+)]</fullName>
        <ecNumber evidence="3">1.1.1.141</ecNumber>
        <ecNumber evidence="4">1.1.1.232</ecNumber>
    </recommendedName>
    <alternativeName>
        <fullName evidence="7">Eicosanoid/docosanoid dehydrogenase [NAD(+)]</fullName>
    </alternativeName>
    <alternativeName>
        <fullName evidence="6">Prostaglandin dehydrogenase 1</fullName>
    </alternativeName>
</protein>
<reference evidence="24" key="1">
    <citation type="submission" date="2025-08" db="UniProtKB">
        <authorList>
            <consortium name="RefSeq"/>
        </authorList>
    </citation>
    <scope>IDENTIFICATION</scope>
</reference>
<comment type="catalytic activity">
    <reaction evidence="9">
        <text>prostaglandin E1 + NAD(+) = 15-oxoprostaglandin E1 + NADH + H(+)</text>
        <dbReference type="Rhea" id="RHEA:16477"/>
        <dbReference type="ChEBI" id="CHEBI:15378"/>
        <dbReference type="ChEBI" id="CHEBI:57397"/>
        <dbReference type="ChEBI" id="CHEBI:57401"/>
        <dbReference type="ChEBI" id="CHEBI:57540"/>
        <dbReference type="ChEBI" id="CHEBI:57945"/>
    </reaction>
    <physiologicalReaction direction="left-to-right" evidence="9">
        <dbReference type="Rhea" id="RHEA:16478"/>
    </physiologicalReaction>
</comment>
<dbReference type="SUPFAM" id="SSF51735">
    <property type="entry name" value="NAD(P)-binding Rossmann-fold domains"/>
    <property type="match status" value="1"/>
</dbReference>
<gene>
    <name evidence="24" type="primary">LOC100212103</name>
</gene>
<evidence type="ECO:0000256" key="1">
    <source>
        <dbReference type="ARBA" id="ARBA00006484"/>
    </source>
</evidence>
<dbReference type="EC" id="1.1.1.141" evidence="3"/>
<evidence type="ECO:0000256" key="19">
    <source>
        <dbReference type="ARBA" id="ARBA00048921"/>
    </source>
</evidence>
<proteinExistence type="inferred from homology"/>
<evidence type="ECO:0000256" key="20">
    <source>
        <dbReference type="ARBA" id="ARBA00049151"/>
    </source>
</evidence>
<name>A0ABM4CPN7_HYDVU</name>
<evidence type="ECO:0000256" key="22">
    <source>
        <dbReference type="RuleBase" id="RU000363"/>
    </source>
</evidence>
<evidence type="ECO:0000256" key="5">
    <source>
        <dbReference type="ARBA" id="ARBA00040276"/>
    </source>
</evidence>
<evidence type="ECO:0000256" key="12">
    <source>
        <dbReference type="ARBA" id="ARBA00048140"/>
    </source>
</evidence>
<comment type="function">
    <text evidence="8">Catalyzes the NAD-dependent dehydrogenation (oxidation) of a broad array of hydroxylated polyunsaturated fatty acids (mainly eicosanoids and docosanoids, including prostaglandins, lipoxins and resolvins), yielding their corresponding keto (oxo) metabolites. Decreases the levels of the pro-proliferative prostaglandins such as prostaglandin E2 (whose activity is increased in cancer because of an increase in the expression of cyclooxygenase 2) and generates oxo-fatty acid products that can profoundly influence cell function by abrogating pro-inflammatory cytokine expression. Converts resolvins E1, D1 and D2 to their oxo products, which represents a mode of resolvin inactivation. Resolvin E1 plays important roles during the resolution phase of acute inflammation, while resolvins D1 and D2 have a unique role in obesity-induced adipose inflammation.</text>
</comment>
<evidence type="ECO:0000313" key="23">
    <source>
        <dbReference type="Proteomes" id="UP001652625"/>
    </source>
</evidence>
<evidence type="ECO:0000256" key="4">
    <source>
        <dbReference type="ARBA" id="ARBA00039060"/>
    </source>
</evidence>
<evidence type="ECO:0000256" key="15">
    <source>
        <dbReference type="ARBA" id="ARBA00048393"/>
    </source>
</evidence>
<evidence type="ECO:0000256" key="9">
    <source>
        <dbReference type="ARBA" id="ARBA00047325"/>
    </source>
</evidence>
<evidence type="ECO:0000256" key="3">
    <source>
        <dbReference type="ARBA" id="ARBA00038968"/>
    </source>
</evidence>
<keyword evidence="23" id="KW-1185">Reference proteome</keyword>
<dbReference type="Gene3D" id="3.40.50.720">
    <property type="entry name" value="NAD(P)-binding Rossmann-like Domain"/>
    <property type="match status" value="1"/>
</dbReference>
<organism evidence="23 24">
    <name type="scientific">Hydra vulgaris</name>
    <name type="common">Hydra</name>
    <name type="synonym">Hydra attenuata</name>
    <dbReference type="NCBI Taxonomy" id="6087"/>
    <lineage>
        <taxon>Eukaryota</taxon>
        <taxon>Metazoa</taxon>
        <taxon>Cnidaria</taxon>
        <taxon>Hydrozoa</taxon>
        <taxon>Hydroidolina</taxon>
        <taxon>Anthoathecata</taxon>
        <taxon>Aplanulata</taxon>
        <taxon>Hydridae</taxon>
        <taxon>Hydra</taxon>
    </lineage>
</organism>
<dbReference type="Pfam" id="PF00106">
    <property type="entry name" value="adh_short"/>
    <property type="match status" value="1"/>
</dbReference>
<dbReference type="PRINTS" id="PR00080">
    <property type="entry name" value="SDRFAMILY"/>
</dbReference>
<comment type="catalytic activity">
    <reaction evidence="14">
        <text>resolvin D1 + NAD(+) = 17-oxoresolvin D1 + NADH + H(+)</text>
        <dbReference type="Rhea" id="RHEA:50128"/>
        <dbReference type="ChEBI" id="CHEBI:15378"/>
        <dbReference type="ChEBI" id="CHEBI:57540"/>
        <dbReference type="ChEBI" id="CHEBI:57945"/>
        <dbReference type="ChEBI" id="CHEBI:132079"/>
        <dbReference type="ChEBI" id="CHEBI:132081"/>
    </reaction>
    <physiologicalReaction direction="left-to-right" evidence="14">
        <dbReference type="Rhea" id="RHEA:50129"/>
    </physiologicalReaction>
</comment>
<keyword evidence="2" id="KW-0560">Oxidoreductase</keyword>
<evidence type="ECO:0000256" key="13">
    <source>
        <dbReference type="ARBA" id="ARBA00048144"/>
    </source>
</evidence>
<comment type="catalytic activity">
    <reaction evidence="15">
        <text>resolvin D2 + NAD(+) = 7-oxoresolvin D2 + NADH + H(+)</text>
        <dbReference type="Rhea" id="RHEA:53584"/>
        <dbReference type="ChEBI" id="CHEBI:15378"/>
        <dbReference type="ChEBI" id="CHEBI:57540"/>
        <dbReference type="ChEBI" id="CHEBI:57945"/>
        <dbReference type="ChEBI" id="CHEBI:133367"/>
        <dbReference type="ChEBI" id="CHEBI:137497"/>
    </reaction>
    <physiologicalReaction direction="left-to-right" evidence="15">
        <dbReference type="Rhea" id="RHEA:53585"/>
    </physiologicalReaction>
</comment>
<comment type="catalytic activity">
    <reaction evidence="20">
        <text>(15S)-hydroxy-(5Z,8Z,11Z,13E)-eicosatetraenoate + NAD(+) = 15-oxo-(5Z,8Z,11Z,13E)-eicosatetraenoate + NADH + H(+)</text>
        <dbReference type="Rhea" id="RHEA:23260"/>
        <dbReference type="ChEBI" id="CHEBI:15378"/>
        <dbReference type="ChEBI" id="CHEBI:57409"/>
        <dbReference type="ChEBI" id="CHEBI:57410"/>
        <dbReference type="ChEBI" id="CHEBI:57540"/>
        <dbReference type="ChEBI" id="CHEBI:57945"/>
        <dbReference type="EC" id="1.1.1.232"/>
    </reaction>
    <physiologicalReaction direction="left-to-right" evidence="20">
        <dbReference type="Rhea" id="RHEA:23261"/>
    </physiologicalReaction>
</comment>
<comment type="catalytic activity">
    <reaction evidence="18">
        <text>prostaglandin E2 + NAD(+) = 15-oxoprostaglandin E2 + NADH + H(+)</text>
        <dbReference type="Rhea" id="RHEA:11876"/>
        <dbReference type="ChEBI" id="CHEBI:15378"/>
        <dbReference type="ChEBI" id="CHEBI:57400"/>
        <dbReference type="ChEBI" id="CHEBI:57540"/>
        <dbReference type="ChEBI" id="CHEBI:57945"/>
        <dbReference type="ChEBI" id="CHEBI:606564"/>
        <dbReference type="EC" id="1.1.1.141"/>
    </reaction>
    <physiologicalReaction direction="left-to-right" evidence="18">
        <dbReference type="Rhea" id="RHEA:11877"/>
    </physiologicalReaction>
</comment>
<comment type="catalytic activity">
    <reaction evidence="12">
        <text>15-oxo-(5S,6R)-dihydroxy-(7E,9E,11Z)-eicosatrienoate + NADH + H(+) = (5S,6R,15S)-trihydroxy-(7E,9E,11Z)-eicosatrienoate + NAD(+)</text>
        <dbReference type="Rhea" id="RHEA:41596"/>
        <dbReference type="ChEBI" id="CHEBI:15378"/>
        <dbReference type="ChEBI" id="CHEBI:57540"/>
        <dbReference type="ChEBI" id="CHEBI:57945"/>
        <dbReference type="ChEBI" id="CHEBI:78325"/>
        <dbReference type="ChEBI" id="CHEBI:78329"/>
    </reaction>
    <physiologicalReaction direction="left-to-right" evidence="12">
        <dbReference type="Rhea" id="RHEA:41597"/>
    </physiologicalReaction>
</comment>
<dbReference type="GeneID" id="100212103"/>
<dbReference type="Proteomes" id="UP001652625">
    <property type="component" value="Chromosome 10"/>
</dbReference>
<evidence type="ECO:0000256" key="10">
    <source>
        <dbReference type="ARBA" id="ARBA00047672"/>
    </source>
</evidence>
<dbReference type="PANTHER" id="PTHR44229:SF4">
    <property type="entry name" value="15-HYDROXYPROSTAGLANDIN DEHYDROGENASE [NAD(+)]"/>
    <property type="match status" value="1"/>
</dbReference>
<comment type="catalytic activity">
    <reaction evidence="10">
        <text>resolvin D1 + NAD(+) = 8-oxoresolvin D1 + NADH + H(+)</text>
        <dbReference type="Rhea" id="RHEA:50124"/>
        <dbReference type="ChEBI" id="CHEBI:15378"/>
        <dbReference type="ChEBI" id="CHEBI:57540"/>
        <dbReference type="ChEBI" id="CHEBI:57945"/>
        <dbReference type="ChEBI" id="CHEBI:132079"/>
        <dbReference type="ChEBI" id="CHEBI:132080"/>
    </reaction>
    <physiologicalReaction direction="left-to-right" evidence="10">
        <dbReference type="Rhea" id="RHEA:50125"/>
    </physiologicalReaction>
</comment>
<comment type="similarity">
    <text evidence="1 22">Belongs to the short-chain dehydrogenases/reductases (SDR) family.</text>
</comment>
<evidence type="ECO:0000256" key="16">
    <source>
        <dbReference type="ARBA" id="ARBA00048535"/>
    </source>
</evidence>
<evidence type="ECO:0000256" key="14">
    <source>
        <dbReference type="ARBA" id="ARBA00048170"/>
    </source>
</evidence>
<dbReference type="PANTHER" id="PTHR44229">
    <property type="entry name" value="15-HYDROXYPROSTAGLANDIN DEHYDROGENASE [NAD(+)]"/>
    <property type="match status" value="1"/>
</dbReference>
<dbReference type="RefSeq" id="XP_065663797.1">
    <property type="nucleotide sequence ID" value="XM_065807725.1"/>
</dbReference>
<evidence type="ECO:0000256" key="17">
    <source>
        <dbReference type="ARBA" id="ARBA00048611"/>
    </source>
</evidence>
<dbReference type="EC" id="1.1.1.232" evidence="4"/>
<evidence type="ECO:0000256" key="7">
    <source>
        <dbReference type="ARBA" id="ARBA00042026"/>
    </source>
</evidence>
<comment type="catalytic activity">
    <reaction evidence="19">
        <text>resolvin D2 + NAD(+) = 16-oxoresolvin D2 + NADH + H(+)</text>
        <dbReference type="Rhea" id="RHEA:53588"/>
        <dbReference type="ChEBI" id="CHEBI:15378"/>
        <dbReference type="ChEBI" id="CHEBI:57540"/>
        <dbReference type="ChEBI" id="CHEBI:57945"/>
        <dbReference type="ChEBI" id="CHEBI:133367"/>
        <dbReference type="ChEBI" id="CHEBI:137498"/>
    </reaction>
    <physiologicalReaction direction="left-to-right" evidence="19">
        <dbReference type="Rhea" id="RHEA:53589"/>
    </physiologicalReaction>
</comment>
<comment type="catalytic activity">
    <reaction evidence="11">
        <text>14-hydroxy-(4Z,7Z,10Z,12E,16Z,19Z)-docosahexaenoate + NAD(+) = 14-oxo-(4Z,7Z,10Z,12E,16Z,19Z)-docosahexaenoate + NADH + H(+)</text>
        <dbReference type="Rhea" id="RHEA:48952"/>
        <dbReference type="ChEBI" id="CHEBI:15378"/>
        <dbReference type="ChEBI" id="CHEBI:57540"/>
        <dbReference type="ChEBI" id="CHEBI:57945"/>
        <dbReference type="ChEBI" id="CHEBI:90866"/>
        <dbReference type="ChEBI" id="CHEBI:90867"/>
    </reaction>
    <physiologicalReaction direction="left-to-right" evidence="11">
        <dbReference type="Rhea" id="RHEA:48953"/>
    </physiologicalReaction>
</comment>
<evidence type="ECO:0000313" key="24">
    <source>
        <dbReference type="RefSeq" id="XP_065663797.1"/>
    </source>
</evidence>
<evidence type="ECO:0000256" key="21">
    <source>
        <dbReference type="ARBA" id="ARBA00049188"/>
    </source>
</evidence>
<comment type="catalytic activity">
    <reaction evidence="21">
        <text>resolvin E1 + NAD(+) = 18-oxo-resolvin E1 + NADH + H(+)</text>
        <dbReference type="Rhea" id="RHEA:49244"/>
        <dbReference type="ChEBI" id="CHEBI:15378"/>
        <dbReference type="ChEBI" id="CHEBI:57540"/>
        <dbReference type="ChEBI" id="CHEBI:57945"/>
        <dbReference type="ChEBI" id="CHEBI:91000"/>
        <dbReference type="ChEBI" id="CHEBI:91001"/>
    </reaction>
    <physiologicalReaction direction="left-to-right" evidence="21">
        <dbReference type="Rhea" id="RHEA:49245"/>
    </physiologicalReaction>
</comment>
<dbReference type="PRINTS" id="PR00081">
    <property type="entry name" value="GDHRDH"/>
</dbReference>
<evidence type="ECO:0000256" key="6">
    <source>
        <dbReference type="ARBA" id="ARBA00041812"/>
    </source>
</evidence>
<evidence type="ECO:0000256" key="18">
    <source>
        <dbReference type="ARBA" id="ARBA00048739"/>
    </source>
</evidence>
<sequence length="268" mass="29048">MSILNKMFLITGGAQGLGKGFALAVLKRGGKVILVDIQKEIGEETENEFNKTYPGQSVFYHGDISDKFMMNYIWEDGEKKLNGKISVLVNNAGVYCPSNFIKTMEINLISLMQTTYISLEKMSIKNGGNGGTIINIASSAGLSQEVMLLIHPNPIETIPYCVSKSAAITFTKSLALSNILENDGVKVAAICPNAVDTPLVTGNKTLVNMLKSLDVALLSVEKVADDFIQLLEDLHNNRAKSGDILLVGQVAKYVNTPQYELPDTSGKI</sequence>
<evidence type="ECO:0000256" key="11">
    <source>
        <dbReference type="ARBA" id="ARBA00048008"/>
    </source>
</evidence>
<dbReference type="InterPro" id="IPR036291">
    <property type="entry name" value="NAD(P)-bd_dom_sf"/>
</dbReference>
<accession>A0ABM4CPN7</accession>
<comment type="catalytic activity">
    <reaction evidence="13">
        <text>(11R)-hydroxy-(5Z,8Z,12E,14Z)-eicosatetraenoate + NAD(+) = 11-oxo-(5Z,8Z,12E,14Z)-eicosatetraenoate + NADH + H(+)</text>
        <dbReference type="Rhea" id="RHEA:48640"/>
        <dbReference type="ChEBI" id="CHEBI:15378"/>
        <dbReference type="ChEBI" id="CHEBI:57540"/>
        <dbReference type="ChEBI" id="CHEBI:57945"/>
        <dbReference type="ChEBI" id="CHEBI:78836"/>
        <dbReference type="ChEBI" id="CHEBI:90697"/>
    </reaction>
    <physiologicalReaction direction="left-to-right" evidence="13">
        <dbReference type="Rhea" id="RHEA:48641"/>
    </physiologicalReaction>
</comment>
<evidence type="ECO:0000256" key="8">
    <source>
        <dbReference type="ARBA" id="ARBA00045705"/>
    </source>
</evidence>